<dbReference type="CDD" id="cd03194">
    <property type="entry name" value="GST_C_3"/>
    <property type="match status" value="1"/>
</dbReference>
<dbReference type="CDD" id="cd03043">
    <property type="entry name" value="GST_N_1"/>
    <property type="match status" value="1"/>
</dbReference>
<keyword evidence="2" id="KW-0808">Transferase</keyword>
<dbReference type="Gene3D" id="1.20.1050.10">
    <property type="match status" value="1"/>
</dbReference>
<dbReference type="Gene3D" id="3.40.30.10">
    <property type="entry name" value="Glutaredoxin"/>
    <property type="match status" value="1"/>
</dbReference>
<proteinExistence type="predicted"/>
<evidence type="ECO:0000313" key="2">
    <source>
        <dbReference type="EMBL" id="KHN50990.1"/>
    </source>
</evidence>
<keyword evidence="3" id="KW-1185">Reference proteome</keyword>
<accession>A0A7V8IHV7</accession>
<dbReference type="InterPro" id="IPR004045">
    <property type="entry name" value="Glutathione_S-Trfase_N"/>
</dbReference>
<dbReference type="PROSITE" id="PS50404">
    <property type="entry name" value="GST_NTER"/>
    <property type="match status" value="1"/>
</dbReference>
<dbReference type="Pfam" id="PF13410">
    <property type="entry name" value="GST_C_2"/>
    <property type="match status" value="1"/>
</dbReference>
<dbReference type="GO" id="GO:0006749">
    <property type="term" value="P:glutathione metabolic process"/>
    <property type="evidence" value="ECO:0007669"/>
    <property type="project" value="TreeGrafter"/>
</dbReference>
<dbReference type="Pfam" id="PF13409">
    <property type="entry name" value="GST_N_2"/>
    <property type="match status" value="1"/>
</dbReference>
<dbReference type="SUPFAM" id="SSF47616">
    <property type="entry name" value="GST C-terminal domain-like"/>
    <property type="match status" value="1"/>
</dbReference>
<organism evidence="2 3">
    <name type="scientific">Pectobacterium fontis</name>
    <dbReference type="NCBI Taxonomy" id="2558042"/>
    <lineage>
        <taxon>Bacteria</taxon>
        <taxon>Pseudomonadati</taxon>
        <taxon>Pseudomonadota</taxon>
        <taxon>Gammaproteobacteria</taxon>
        <taxon>Enterobacterales</taxon>
        <taxon>Pectobacteriaceae</taxon>
        <taxon>Pectobacterium</taxon>
    </lineage>
</organism>
<gene>
    <name evidence="2" type="ORF">OI69_12975</name>
</gene>
<dbReference type="SUPFAM" id="SSF52833">
    <property type="entry name" value="Thioredoxin-like"/>
    <property type="match status" value="1"/>
</dbReference>
<name>A0A7V8IHV7_9GAMM</name>
<protein>
    <submittedName>
        <fullName evidence="2">Glutathione S-transferase</fullName>
    </submittedName>
</protein>
<dbReference type="GO" id="GO:0004364">
    <property type="term" value="F:glutathione transferase activity"/>
    <property type="evidence" value="ECO:0007669"/>
    <property type="project" value="TreeGrafter"/>
</dbReference>
<evidence type="ECO:0000259" key="1">
    <source>
        <dbReference type="PROSITE" id="PS50404"/>
    </source>
</evidence>
<dbReference type="PANTHER" id="PTHR42673">
    <property type="entry name" value="MALEYLACETOACETATE ISOMERASE"/>
    <property type="match status" value="1"/>
</dbReference>
<dbReference type="EMBL" id="JSXC01000035">
    <property type="protein sequence ID" value="KHN50990.1"/>
    <property type="molecule type" value="Genomic_DNA"/>
</dbReference>
<dbReference type="Proteomes" id="UP000053038">
    <property type="component" value="Unassembled WGS sequence"/>
</dbReference>
<dbReference type="SFLD" id="SFLDG00358">
    <property type="entry name" value="Main_(cytGST)"/>
    <property type="match status" value="1"/>
</dbReference>
<dbReference type="AlphaFoldDB" id="A0A7V8IHV7"/>
<dbReference type="RefSeq" id="WP_039351103.1">
    <property type="nucleotide sequence ID" value="NZ_JSXC01000035.1"/>
</dbReference>
<dbReference type="OrthoDB" id="9799538at2"/>
<dbReference type="InterPro" id="IPR036249">
    <property type="entry name" value="Thioredoxin-like_sf"/>
</dbReference>
<dbReference type="GO" id="GO:0006559">
    <property type="term" value="P:L-phenylalanine catabolic process"/>
    <property type="evidence" value="ECO:0007669"/>
    <property type="project" value="TreeGrafter"/>
</dbReference>
<reference evidence="2 3" key="1">
    <citation type="submission" date="2014-10" db="EMBL/GenBank/DDBJ databases">
        <title>Genome sequence of Pectobacterium carotovorum M022.</title>
        <authorList>
            <person name="Chan K.-G."/>
            <person name="Tan W.-S."/>
        </authorList>
    </citation>
    <scope>NUCLEOTIDE SEQUENCE [LARGE SCALE GENOMIC DNA]</scope>
    <source>
        <strain evidence="2 3">M022</strain>
    </source>
</reference>
<dbReference type="PANTHER" id="PTHR42673:SF4">
    <property type="entry name" value="MALEYLACETOACETATE ISOMERASE"/>
    <property type="match status" value="1"/>
</dbReference>
<dbReference type="SFLD" id="SFLDS00019">
    <property type="entry name" value="Glutathione_Transferase_(cytos"/>
    <property type="match status" value="1"/>
</dbReference>
<dbReference type="InterPro" id="IPR040079">
    <property type="entry name" value="Glutathione_S-Trfase"/>
</dbReference>
<sequence>MYQLYIANKNYSSWSLRPWVLLKTLSIPFEEKLVAFAPGITQPTFKAFSPTAKVPCLIDGETTVWDSLAITEYLAEQHPGVWPADAKARAWARCAAAEMHSGFGALRNTCAMSCGVRIKMSEIPPALSNDLTRIGELWQEGLTRFGGPFLAGKQFSAVDAFFAPVVFRIRTYQLPVSPEAAAYCDHLLAQPAMQHWLQDALAETWREPGHEEEVANAGEVIEDLRARA</sequence>
<dbReference type="InterPro" id="IPR036282">
    <property type="entry name" value="Glutathione-S-Trfase_C_sf"/>
</dbReference>
<dbReference type="GO" id="GO:0016034">
    <property type="term" value="F:maleylacetoacetate isomerase activity"/>
    <property type="evidence" value="ECO:0007669"/>
    <property type="project" value="TreeGrafter"/>
</dbReference>
<feature type="domain" description="GST N-terminal" evidence="1">
    <location>
        <begin position="2"/>
        <end position="82"/>
    </location>
</feature>
<comment type="caution">
    <text evidence="2">The sequence shown here is derived from an EMBL/GenBank/DDBJ whole genome shotgun (WGS) entry which is preliminary data.</text>
</comment>
<evidence type="ECO:0000313" key="3">
    <source>
        <dbReference type="Proteomes" id="UP000053038"/>
    </source>
</evidence>